<evidence type="ECO:0000313" key="2">
    <source>
        <dbReference type="Proteomes" id="UP000613743"/>
    </source>
</evidence>
<dbReference type="AlphaFoldDB" id="A0A917JJB4"/>
<sequence>MRGQERLTYQSKQGVVRIHEGHKAKAESGNFKAVALLAEDYCSGINHYQQRLRKPPVRKKYTFMVDAKKCGLWIVNALQSFDDNRTKIDSEYWRMYRLLVASPLYYERNLSHLQKASDIVKNKNSRILNELWFAVISNRDSHYGKRTLALQKGLAEKLCDEHSLNKYCSFLGHTTYLKGDFKKSANYFFKHNKVHVWDYYAMSLVDLCLNHEEYIPKGNTCPNNLHEISLDYFKSMKRWCEDEDSSHLAITSNDCKNYKYLKTKKKFITSHIALLEQFENDRSLDLPARQRKYKIGLTQSLKNKDYALSLTYFDLMEKLEVNLPDSMIFYKAESLYNVRDFKGAKEHYQQYLKNTEASGHYAEQAKQRLANISI</sequence>
<dbReference type="EMBL" id="BMPZ01000001">
    <property type="protein sequence ID" value="GGI71865.1"/>
    <property type="molecule type" value="Genomic_DNA"/>
</dbReference>
<dbReference type="Proteomes" id="UP000613743">
    <property type="component" value="Unassembled WGS sequence"/>
</dbReference>
<gene>
    <name evidence="1" type="ORF">GCM10009332_06540</name>
</gene>
<keyword evidence="2" id="KW-1185">Reference proteome</keyword>
<protein>
    <submittedName>
        <fullName evidence="1">Uncharacterized protein</fullName>
    </submittedName>
</protein>
<organism evidence="1 2">
    <name type="scientific">Shewanella gelidii</name>
    <dbReference type="NCBI Taxonomy" id="1642821"/>
    <lineage>
        <taxon>Bacteria</taxon>
        <taxon>Pseudomonadati</taxon>
        <taxon>Pseudomonadota</taxon>
        <taxon>Gammaproteobacteria</taxon>
        <taxon>Alteromonadales</taxon>
        <taxon>Shewanellaceae</taxon>
        <taxon>Shewanella</taxon>
    </lineage>
</organism>
<name>A0A917JJB4_9GAMM</name>
<accession>A0A917JJB4</accession>
<evidence type="ECO:0000313" key="1">
    <source>
        <dbReference type="EMBL" id="GGI71865.1"/>
    </source>
</evidence>
<proteinExistence type="predicted"/>
<dbReference type="RefSeq" id="WP_248990087.1">
    <property type="nucleotide sequence ID" value="NZ_JAKILL010000001.1"/>
</dbReference>
<reference evidence="1" key="1">
    <citation type="journal article" date="2014" name="Int. J. Syst. Evol. Microbiol.">
        <title>Complete genome sequence of Corynebacterium casei LMG S-19264T (=DSM 44701T), isolated from a smear-ripened cheese.</title>
        <authorList>
            <consortium name="US DOE Joint Genome Institute (JGI-PGF)"/>
            <person name="Walter F."/>
            <person name="Albersmeier A."/>
            <person name="Kalinowski J."/>
            <person name="Ruckert C."/>
        </authorList>
    </citation>
    <scope>NUCLEOTIDE SEQUENCE</scope>
    <source>
        <strain evidence="1">JCM 30804</strain>
    </source>
</reference>
<comment type="caution">
    <text evidence="1">The sequence shown here is derived from an EMBL/GenBank/DDBJ whole genome shotgun (WGS) entry which is preliminary data.</text>
</comment>
<reference evidence="1" key="2">
    <citation type="submission" date="2020-09" db="EMBL/GenBank/DDBJ databases">
        <authorList>
            <person name="Sun Q."/>
            <person name="Ohkuma M."/>
        </authorList>
    </citation>
    <scope>NUCLEOTIDE SEQUENCE</scope>
    <source>
        <strain evidence="1">JCM 30804</strain>
    </source>
</reference>